<evidence type="ECO:0000313" key="3">
    <source>
        <dbReference type="Proteomes" id="UP000319663"/>
    </source>
</evidence>
<reference evidence="2 3" key="1">
    <citation type="submission" date="2019-06" db="EMBL/GenBank/DDBJ databases">
        <title>Wine fermentation using esterase from Monascus purpureus.</title>
        <authorList>
            <person name="Geng C."/>
            <person name="Zhang Y."/>
        </authorList>
    </citation>
    <scope>NUCLEOTIDE SEQUENCE [LARGE SCALE GENOMIC DNA]</scope>
    <source>
        <strain evidence="2">HQ1</strain>
    </source>
</reference>
<dbReference type="Pfam" id="PF13508">
    <property type="entry name" value="Acetyltransf_7"/>
    <property type="match status" value="1"/>
</dbReference>
<dbReference type="PANTHER" id="PTHR42791:SF17">
    <property type="entry name" value="ACETYLTRANSFERASE, GNAT FAMILY FAMILY (AFU_ORTHOLOGUE AFUA_8G05690)"/>
    <property type="match status" value="1"/>
</dbReference>
<evidence type="ECO:0000259" key="1">
    <source>
        <dbReference type="PROSITE" id="PS51186"/>
    </source>
</evidence>
<dbReference type="InterPro" id="IPR016181">
    <property type="entry name" value="Acyl_CoA_acyltransferase"/>
</dbReference>
<feature type="domain" description="N-acetyltransferase" evidence="1">
    <location>
        <begin position="3"/>
        <end position="213"/>
    </location>
</feature>
<dbReference type="GO" id="GO:0016747">
    <property type="term" value="F:acyltransferase activity, transferring groups other than amino-acyl groups"/>
    <property type="evidence" value="ECO:0007669"/>
    <property type="project" value="InterPro"/>
</dbReference>
<dbReference type="PANTHER" id="PTHR42791">
    <property type="entry name" value="GNAT FAMILY ACETYLTRANSFERASE"/>
    <property type="match status" value="1"/>
</dbReference>
<name>A0A507QIF2_MONPU</name>
<dbReference type="EMBL" id="VIFY01000232">
    <property type="protein sequence ID" value="TQB68276.1"/>
    <property type="molecule type" value="Genomic_DNA"/>
</dbReference>
<dbReference type="AlphaFoldDB" id="A0A507QIF2"/>
<dbReference type="PROSITE" id="PS51186">
    <property type="entry name" value="GNAT"/>
    <property type="match status" value="1"/>
</dbReference>
<dbReference type="Gene3D" id="3.40.630.30">
    <property type="match status" value="1"/>
</dbReference>
<dbReference type="Proteomes" id="UP000319663">
    <property type="component" value="Unassembled WGS sequence"/>
</dbReference>
<keyword evidence="3" id="KW-1185">Reference proteome</keyword>
<dbReference type="InterPro" id="IPR000182">
    <property type="entry name" value="GNAT_dom"/>
</dbReference>
<dbReference type="STRING" id="5098.A0A507QIF2"/>
<protein>
    <recommendedName>
        <fullName evidence="1">N-acetyltransferase domain-containing protein</fullName>
    </recommendedName>
</protein>
<dbReference type="SUPFAM" id="SSF55729">
    <property type="entry name" value="Acyl-CoA N-acyltransferases (Nat)"/>
    <property type="match status" value="1"/>
</dbReference>
<evidence type="ECO:0000313" key="2">
    <source>
        <dbReference type="EMBL" id="TQB68276.1"/>
    </source>
</evidence>
<accession>A0A507QIF2</accession>
<gene>
    <name evidence="2" type="ORF">MPDQ_003710</name>
</gene>
<organism evidence="2 3">
    <name type="scientific">Monascus purpureus</name>
    <name type="common">Red mold</name>
    <name type="synonym">Monascus anka</name>
    <dbReference type="NCBI Taxonomy" id="5098"/>
    <lineage>
        <taxon>Eukaryota</taxon>
        <taxon>Fungi</taxon>
        <taxon>Dikarya</taxon>
        <taxon>Ascomycota</taxon>
        <taxon>Pezizomycotina</taxon>
        <taxon>Eurotiomycetes</taxon>
        <taxon>Eurotiomycetidae</taxon>
        <taxon>Eurotiales</taxon>
        <taxon>Aspergillaceae</taxon>
        <taxon>Monascus</taxon>
    </lineage>
</organism>
<proteinExistence type="predicted"/>
<comment type="caution">
    <text evidence="2">The sequence shown here is derived from an EMBL/GenBank/DDBJ whole genome shotgun (WGS) entry which is preliminary data.</text>
</comment>
<dbReference type="InterPro" id="IPR052523">
    <property type="entry name" value="Trichothecene_AcTrans"/>
</dbReference>
<dbReference type="OrthoDB" id="2744543at2759"/>
<sequence>MGFVVLPALVSDIEKVYDIYFAAFGNDLLGSLMLKILFPGGITKEFRDVHTRETLRFWQTCPFQYTMKCVDTDTGEIVGMALGDILFHERTAEERQRPAIGWLQGEAQERAEKVVGRLWEAHEKVLGGRRHIYGHVVAVRPDRQGQKAGAALVQWGIDTSNATGLPLYFEASPSTYKLYEKMGFETLPETVVHKAEDVGTDADVEVPLMVRMPSSAGITFAEWRQRGFSKP</sequence>